<evidence type="ECO:0000313" key="1">
    <source>
        <dbReference type="EMBL" id="XDO01883.1"/>
    </source>
</evidence>
<proteinExistence type="predicted"/>
<dbReference type="EMBL" id="PP542043">
    <property type="protein sequence ID" value="XDO01883.1"/>
    <property type="molecule type" value="Genomic_DNA"/>
</dbReference>
<sequence length="75" mass="9019">MNYEYCETLFYMLFPLCKDVNLEWWMSASDETEDEYSVPQATEIPHAIPLYDCDYHCDYHCDFENNNTEINMVTI</sequence>
<organism evidence="1">
    <name type="scientific">Florenciella sp. virus SA2</name>
    <dbReference type="NCBI Taxonomy" id="3240092"/>
    <lineage>
        <taxon>Viruses</taxon>
    </lineage>
</organism>
<name>A0AB39J9R0_9VIRU</name>
<protein>
    <submittedName>
        <fullName evidence="1">Uncharacterized protein</fullName>
    </submittedName>
</protein>
<gene>
    <name evidence="1" type="ORF">FloV-SA2_00060</name>
</gene>
<accession>A0AB39J9R0</accession>
<reference evidence="1" key="1">
    <citation type="submission" date="2024-03" db="EMBL/GenBank/DDBJ databases">
        <title>Eukaryotic viruses encode the ribosomal protein eL40.</title>
        <authorList>
            <person name="Thomy J."/>
            <person name="Schvarcz C.R."/>
            <person name="McBeain K.A."/>
            <person name="Edwards K.F."/>
            <person name="Steward G.F."/>
        </authorList>
    </citation>
    <scope>NUCLEOTIDE SEQUENCE</scope>
    <source>
        <strain evidence="1">FloV-SA2</strain>
    </source>
</reference>